<feature type="transmembrane region" description="Helical" evidence="5">
    <location>
        <begin position="431"/>
        <end position="451"/>
    </location>
</feature>
<dbReference type="Pfam" id="PF00069">
    <property type="entry name" value="Pkinase"/>
    <property type="match status" value="1"/>
</dbReference>
<feature type="domain" description="Protein kinase" evidence="6">
    <location>
        <begin position="10"/>
        <end position="280"/>
    </location>
</feature>
<dbReference type="PROSITE" id="PS50011">
    <property type="entry name" value="PROTEIN_KINASE_DOM"/>
    <property type="match status" value="1"/>
</dbReference>
<dbReference type="PANTHER" id="PTHR43289:SF34">
    <property type="entry name" value="SERINE_THREONINE-PROTEIN KINASE YBDM-RELATED"/>
    <property type="match status" value="1"/>
</dbReference>
<gene>
    <name evidence="7" type="ORF">EPA93_23860</name>
</gene>
<accession>A0A4P6JTS1</accession>
<keyword evidence="5" id="KW-0812">Transmembrane</keyword>
<dbReference type="SUPFAM" id="SSF56112">
    <property type="entry name" value="Protein kinase-like (PK-like)"/>
    <property type="match status" value="1"/>
</dbReference>
<evidence type="ECO:0000313" key="7">
    <source>
        <dbReference type="EMBL" id="QBD78854.1"/>
    </source>
</evidence>
<evidence type="ECO:0000256" key="5">
    <source>
        <dbReference type="SAM" id="Phobius"/>
    </source>
</evidence>
<dbReference type="InterPro" id="IPR008271">
    <property type="entry name" value="Ser/Thr_kinase_AS"/>
</dbReference>
<organism evidence="7 8">
    <name type="scientific">Ktedonosporobacter rubrisoli</name>
    <dbReference type="NCBI Taxonomy" id="2509675"/>
    <lineage>
        <taxon>Bacteria</taxon>
        <taxon>Bacillati</taxon>
        <taxon>Chloroflexota</taxon>
        <taxon>Ktedonobacteria</taxon>
        <taxon>Ktedonobacterales</taxon>
        <taxon>Ktedonosporobacteraceae</taxon>
        <taxon>Ktedonosporobacter</taxon>
    </lineage>
</organism>
<dbReference type="PANTHER" id="PTHR43289">
    <property type="entry name" value="MITOGEN-ACTIVATED PROTEIN KINASE KINASE KINASE 20-RELATED"/>
    <property type="match status" value="1"/>
</dbReference>
<evidence type="ECO:0000256" key="1">
    <source>
        <dbReference type="ARBA" id="ARBA00022679"/>
    </source>
</evidence>
<keyword evidence="3 7" id="KW-0418">Kinase</keyword>
<keyword evidence="5" id="KW-0472">Membrane</keyword>
<evidence type="ECO:0000256" key="3">
    <source>
        <dbReference type="ARBA" id="ARBA00022777"/>
    </source>
</evidence>
<dbReference type="EMBL" id="CP035758">
    <property type="protein sequence ID" value="QBD78854.1"/>
    <property type="molecule type" value="Genomic_DNA"/>
</dbReference>
<evidence type="ECO:0000259" key="6">
    <source>
        <dbReference type="PROSITE" id="PS50011"/>
    </source>
</evidence>
<keyword evidence="4" id="KW-0067">ATP-binding</keyword>
<dbReference type="SMART" id="SM00220">
    <property type="entry name" value="S_TKc"/>
    <property type="match status" value="1"/>
</dbReference>
<proteinExistence type="predicted"/>
<dbReference type="RefSeq" id="WP_129889907.1">
    <property type="nucleotide sequence ID" value="NZ_CP035758.1"/>
</dbReference>
<dbReference type="OrthoDB" id="164244at2"/>
<dbReference type="Gene3D" id="1.10.510.10">
    <property type="entry name" value="Transferase(Phosphotransferase) domain 1"/>
    <property type="match status" value="1"/>
</dbReference>
<dbReference type="Gene3D" id="2.60.120.560">
    <property type="entry name" value="Exo-inulinase, domain 1"/>
    <property type="match status" value="1"/>
</dbReference>
<dbReference type="AlphaFoldDB" id="A0A4P6JTS1"/>
<evidence type="ECO:0000256" key="4">
    <source>
        <dbReference type="ARBA" id="ARBA00022840"/>
    </source>
</evidence>
<keyword evidence="7" id="KW-0723">Serine/threonine-protein kinase</keyword>
<dbReference type="KEGG" id="kbs:EPA93_23860"/>
<keyword evidence="8" id="KW-1185">Reference proteome</keyword>
<dbReference type="Gene3D" id="3.30.200.20">
    <property type="entry name" value="Phosphorylase Kinase, domain 1"/>
    <property type="match status" value="1"/>
</dbReference>
<evidence type="ECO:0000313" key="8">
    <source>
        <dbReference type="Proteomes" id="UP000290365"/>
    </source>
</evidence>
<dbReference type="Gene3D" id="2.60.260.20">
    <property type="entry name" value="Urease metallochaperone UreE, N-terminal domain"/>
    <property type="match status" value="1"/>
</dbReference>
<dbReference type="PROSITE" id="PS00108">
    <property type="entry name" value="PROTEIN_KINASE_ST"/>
    <property type="match status" value="1"/>
</dbReference>
<keyword evidence="5" id="KW-1133">Transmembrane helix</keyword>
<protein>
    <submittedName>
        <fullName evidence="7">Serine/threonine protein kinase</fullName>
    </submittedName>
</protein>
<dbReference type="GO" id="GO:0004674">
    <property type="term" value="F:protein serine/threonine kinase activity"/>
    <property type="evidence" value="ECO:0007669"/>
    <property type="project" value="UniProtKB-KW"/>
</dbReference>
<keyword evidence="2" id="KW-0547">Nucleotide-binding</keyword>
<dbReference type="GO" id="GO:0005524">
    <property type="term" value="F:ATP binding"/>
    <property type="evidence" value="ECO:0007669"/>
    <property type="project" value="UniProtKB-KW"/>
</dbReference>
<evidence type="ECO:0000256" key="2">
    <source>
        <dbReference type="ARBA" id="ARBA00022741"/>
    </source>
</evidence>
<reference evidence="7 8" key="1">
    <citation type="submission" date="2019-01" db="EMBL/GenBank/DDBJ databases">
        <title>Ktedonosporobacter rubrisoli SCAWS-G2.</title>
        <authorList>
            <person name="Huang Y."/>
            <person name="Yan B."/>
        </authorList>
    </citation>
    <scope>NUCLEOTIDE SEQUENCE [LARGE SCALE GENOMIC DNA]</scope>
    <source>
        <strain evidence="7 8">SCAWS-G2</strain>
    </source>
</reference>
<dbReference type="Proteomes" id="UP000290365">
    <property type="component" value="Chromosome"/>
</dbReference>
<dbReference type="InterPro" id="IPR011009">
    <property type="entry name" value="Kinase-like_dom_sf"/>
</dbReference>
<sequence>MLEGSQIDRYRLLQSIGHGSAGEVYLAEDSRIAQRVAIKLIRIETENKALSGTEKRHFQREAKAIARLDHPNILPLYDYGEENIEGIKFAYLVMPFRQEGTLADWFEQYVNSKQPPIDDVLHFIEQAASALQHAHDRQVLHQDIKPSNFLLRSRSDRPDQPDLQLTDFGIARFYITSAQTSQSIRGTPAYMAPEQWNGHPTPASDQYALAIMAYQLLTGQLPFRGSLEQLMLQHLEQQPKGPSLCNPALHREVDIVLSLALAKKPEERFASVSAFARAFYLAVTQSASVELSPLSPLSPVTPLTEEAPQANVDSCAENIQATLTITPAEARSGVTRTLTLALGHKIQVVVPPGASNGQILRLPYPQRSSPSGTPMSTNSLILTILVQEAPRKAALSGIVEHLHTPFRALQAYSNKTFVPRSLPGKLSRGKAIVLGGLIALIILAGSGLLLINNAANQRNANTARIAAMASARANLNPYPPGGGTLIINDPLQDNSKNYGWEELTHPARDCHFSNHAYLVQELQPKALAACTAQNMNFSNFVLQVQMTFLTEGFGGILFRADIASSRLYYFQVISDGEYFLYLYRDGQMAHSSQLTPDHATIPASIFHQGIKHPNLLAVVARGPAIDLYVNHHHLTTITDNTLSHGQISFIASGFFSPIKVAYSDIKVWKL</sequence>
<dbReference type="InterPro" id="IPR000719">
    <property type="entry name" value="Prot_kinase_dom"/>
</dbReference>
<name>A0A4P6JTS1_KTERU</name>
<dbReference type="CDD" id="cd14014">
    <property type="entry name" value="STKc_PknB_like"/>
    <property type="match status" value="1"/>
</dbReference>
<keyword evidence="1" id="KW-0808">Transferase</keyword>